<gene>
    <name evidence="5" type="ORF">F2Q69_00040192</name>
</gene>
<evidence type="ECO:0000256" key="3">
    <source>
        <dbReference type="RuleBase" id="RU003718"/>
    </source>
</evidence>
<organism evidence="5 6">
    <name type="scientific">Brassica cretica</name>
    <name type="common">Mustard</name>
    <dbReference type="NCBI Taxonomy" id="69181"/>
    <lineage>
        <taxon>Eukaryota</taxon>
        <taxon>Viridiplantae</taxon>
        <taxon>Streptophyta</taxon>
        <taxon>Embryophyta</taxon>
        <taxon>Tracheophyta</taxon>
        <taxon>Spermatophyta</taxon>
        <taxon>Magnoliopsida</taxon>
        <taxon>eudicotyledons</taxon>
        <taxon>Gunneridae</taxon>
        <taxon>Pentapetalae</taxon>
        <taxon>rosids</taxon>
        <taxon>malvids</taxon>
        <taxon>Brassicales</taxon>
        <taxon>Brassicaceae</taxon>
        <taxon>Brassiceae</taxon>
        <taxon>Brassica</taxon>
    </lineage>
</organism>
<accession>A0A8S9NGR3</accession>
<dbReference type="InterPro" id="IPR050481">
    <property type="entry name" value="UDP-glycosyltransf_plant"/>
</dbReference>
<dbReference type="PROSITE" id="PS00375">
    <property type="entry name" value="UDPGT"/>
    <property type="match status" value="1"/>
</dbReference>
<keyword evidence="2 3" id="KW-0808">Transferase</keyword>
<dbReference type="InterPro" id="IPR002213">
    <property type="entry name" value="UDP_glucos_trans"/>
</dbReference>
<dbReference type="FunFam" id="3.40.50.2000:FF:000037">
    <property type="entry name" value="Glycosyltransferase"/>
    <property type="match status" value="1"/>
</dbReference>
<dbReference type="InterPro" id="IPR035595">
    <property type="entry name" value="UDP_glycos_trans_CS"/>
</dbReference>
<evidence type="ECO:0000256" key="1">
    <source>
        <dbReference type="ARBA" id="ARBA00009995"/>
    </source>
</evidence>
<dbReference type="CDD" id="cd03784">
    <property type="entry name" value="GT1_Gtf-like"/>
    <property type="match status" value="1"/>
</dbReference>
<keyword evidence="3" id="KW-0328">Glycosyltransferase</keyword>
<dbReference type="Gene3D" id="3.40.50.2000">
    <property type="entry name" value="Glycogen Phosphorylase B"/>
    <property type="match status" value="2"/>
</dbReference>
<name>A0A8S9NGR3_BRACR</name>
<protein>
    <recommendedName>
        <fullName evidence="4">Glycosyltransferase</fullName>
        <ecNumber evidence="4">2.4.1.-</ecNumber>
    </recommendedName>
</protein>
<dbReference type="PANTHER" id="PTHR48049:SF60">
    <property type="entry name" value="UDP-GLYCOSYLTRANSFERASE 91B1"/>
    <property type="match status" value="1"/>
</dbReference>
<dbReference type="GO" id="GO:0035251">
    <property type="term" value="F:UDP-glucosyltransferase activity"/>
    <property type="evidence" value="ECO:0007669"/>
    <property type="project" value="InterPro"/>
</dbReference>
<dbReference type="Pfam" id="PF00201">
    <property type="entry name" value="UDPGT"/>
    <property type="match status" value="1"/>
</dbReference>
<evidence type="ECO:0000256" key="4">
    <source>
        <dbReference type="RuleBase" id="RU362057"/>
    </source>
</evidence>
<comment type="caution">
    <text evidence="5">The sequence shown here is derived from an EMBL/GenBank/DDBJ whole genome shotgun (WGS) entry which is preliminary data.</text>
</comment>
<dbReference type="EC" id="2.4.1.-" evidence="4"/>
<dbReference type="Proteomes" id="UP000712600">
    <property type="component" value="Unassembled WGS sequence"/>
</dbReference>
<reference evidence="5" key="1">
    <citation type="submission" date="2019-12" db="EMBL/GenBank/DDBJ databases">
        <title>Genome sequencing and annotation of Brassica cretica.</title>
        <authorList>
            <person name="Studholme D.J."/>
            <person name="Sarris P."/>
        </authorList>
    </citation>
    <scope>NUCLEOTIDE SEQUENCE</scope>
    <source>
        <strain evidence="5">PFS-109/04</strain>
        <tissue evidence="5">Leaf</tissue>
    </source>
</reference>
<dbReference type="SUPFAM" id="SSF53756">
    <property type="entry name" value="UDP-Glycosyltransferase/glycogen phosphorylase"/>
    <property type="match status" value="1"/>
</dbReference>
<comment type="similarity">
    <text evidence="1 3">Belongs to the UDP-glycosyltransferase family.</text>
</comment>
<evidence type="ECO:0000256" key="2">
    <source>
        <dbReference type="ARBA" id="ARBA00022679"/>
    </source>
</evidence>
<evidence type="ECO:0000313" key="5">
    <source>
        <dbReference type="EMBL" id="KAF3501067.1"/>
    </source>
</evidence>
<dbReference type="AlphaFoldDB" id="A0A8S9NGR3"/>
<dbReference type="EMBL" id="QGKX02001621">
    <property type="protein sequence ID" value="KAF3501067.1"/>
    <property type="molecule type" value="Genomic_DNA"/>
</dbReference>
<dbReference type="PANTHER" id="PTHR48049">
    <property type="entry name" value="GLYCOSYLTRANSFERASE"/>
    <property type="match status" value="1"/>
</dbReference>
<evidence type="ECO:0000313" key="6">
    <source>
        <dbReference type="Proteomes" id="UP000712600"/>
    </source>
</evidence>
<proteinExistence type="inferred from homology"/>
<sequence>MFKQKKKSFKEAVTASLVSQRRDRQNMAEPNHKLHVAVFPWLALGVEIRELSRSGFWLRRRTFLFGGGRPALSPGSGGSFNTSFAGFCLREVVASLVLLSPRFWIDCRRLIMLSISQIRQSLMTYRLELSGGRSLIATKGHTISFISTPRNIARLPKTPSINFVSLPLPHAVDNNLPENAESTTDVPETHIGYLKKAFDGLSEPFSEFLQASKPDWIVYDILHYWVPPIAEKLGVRCALFCTFNAASIIVINGPSSIMINGRDPRKTVEDLMDPPPWVPFETNVAYRLFEARRIMEYPTAGVTGAELNDSYRTGLAYAGSEVIAIRTCTELESEWNQLLGEIQGKPVIPLGLLPATTTDDDVDDDIREWLDTQRAKSVVYVALGTEVTVSEKEIQGLAHGLELSGLPFFWTIRKASVFLPDGFEERVKGREVVRAEWVPQGRILSHGSVGGFVTHCGWGSVVEGLTFGVPLIMFPCNLDQPLVARMLAGMNIGREIPRNERDGSFTSVSVAETIRLVVVEEEGKIYRDNAASMQKKVFGDKRLQDQYVDSFIKFLENQRAGM</sequence>